<dbReference type="SUPFAM" id="SSF48452">
    <property type="entry name" value="TPR-like"/>
    <property type="match status" value="2"/>
</dbReference>
<evidence type="ECO:0000256" key="1">
    <source>
        <dbReference type="ARBA" id="ARBA00022741"/>
    </source>
</evidence>
<accession>A0A7I7NWG1</accession>
<dbReference type="Pfam" id="PF00196">
    <property type="entry name" value="GerE"/>
    <property type="match status" value="1"/>
</dbReference>
<dbReference type="GO" id="GO:0005737">
    <property type="term" value="C:cytoplasm"/>
    <property type="evidence" value="ECO:0007669"/>
    <property type="project" value="TreeGrafter"/>
</dbReference>
<evidence type="ECO:0000259" key="3">
    <source>
        <dbReference type="PROSITE" id="PS50043"/>
    </source>
</evidence>
<evidence type="ECO:0000313" key="5">
    <source>
        <dbReference type="Proteomes" id="UP000466632"/>
    </source>
</evidence>
<dbReference type="SUPFAM" id="SSF52540">
    <property type="entry name" value="P-loop containing nucleoside triphosphate hydrolases"/>
    <property type="match status" value="1"/>
</dbReference>
<dbReference type="SMART" id="SM00421">
    <property type="entry name" value="HTH_LUXR"/>
    <property type="match status" value="1"/>
</dbReference>
<sequence>MERIVGRQAEERALVDFLDSALRAPSALIIEGEPGIGKTTLWLDAVDRARERAFRVLTGRAAAAESVLAYTTLADLLSDVDPAIWAERPEPQRHGLDAALLRRRDTQDTDARAVAAAFVAVLDQLATQGPVIVAIDDLQWLDTSSANVISFAARRLPPGAALLCTLRTDEAAPRVQLQGPDATRRIRLQPLTVGELHQLLTLRLGSSQARPMLLRIHEISGGNPFFGLELARELENDRRTTALSLPGSLGELVSSRIGRVSGAAGDALLAMASLPDPTVQMVAQAIDTAPDRVVELLGEAETQSVVVIDGNRLRFTHPVLAHGVYSGAPPRRRRAMHRRLAEVVTEPELRARHLALSDTSGEPQTMEALDTAAETARSRGAPAAAAELLELAIALGGDTPERRISCAQSYFFAGDHQRARQLLEKCIQQLAPGRLRAEAVSLLAVVRLYDEGYLEAADLLQRALSEVGDELNLRVPVLVMLSWALFNAGRLDEAVATAHDAVGCARQLGEPHPLSQALSMRVLMDFLAGDGFDEESMQTALELADNEFYVPMPFRPKVQNALLLAFTGQLERASAEMRSIRRDAMENGDEGELSILTFHRVLVECWRGNFAEANLAAEDTMEIGLQVGRDLAVISALIARGWLGAYAGREAEARRDVTDALAASRRSGTFRLAQWAITALGFLELSLGNSKAALDTLQPLLEAFEAVPGSSEIVAASFIPDAAEALIGLDRCDDAEPLIDALERNGRRLDRAWMLAVGARCRAMLLAARGDLTAATDAAERAMTEHERLPMPFERARTLLLLGQLQRRQRRRDAAQATFREALATFERLGTTLWADRAKAELARGTSGRRRAQGLTPSEQRVAELALAGMTNRDIAAALFISPKTVEVNLSRVYRKLNIRSRTQLSGTVHAWRFESDM</sequence>
<keyword evidence="2" id="KW-0067">ATP-binding</keyword>
<dbReference type="Gene3D" id="1.10.10.10">
    <property type="entry name" value="Winged helix-like DNA-binding domain superfamily/Winged helix DNA-binding domain"/>
    <property type="match status" value="1"/>
</dbReference>
<dbReference type="AlphaFoldDB" id="A0A7I7NWG1"/>
<feature type="domain" description="HTH luxR-type" evidence="3">
    <location>
        <begin position="848"/>
        <end position="913"/>
    </location>
</feature>
<keyword evidence="1" id="KW-0547">Nucleotide-binding</keyword>
<dbReference type="GO" id="GO:0006355">
    <property type="term" value="P:regulation of DNA-templated transcription"/>
    <property type="evidence" value="ECO:0007669"/>
    <property type="project" value="InterPro"/>
</dbReference>
<dbReference type="InterPro" id="IPR041664">
    <property type="entry name" value="AAA_16"/>
</dbReference>
<dbReference type="PROSITE" id="PS00622">
    <property type="entry name" value="HTH_LUXR_1"/>
    <property type="match status" value="1"/>
</dbReference>
<dbReference type="SUPFAM" id="SSF46894">
    <property type="entry name" value="C-terminal effector domain of the bipartite response regulators"/>
    <property type="match status" value="1"/>
</dbReference>
<dbReference type="GO" id="GO:0005524">
    <property type="term" value="F:ATP binding"/>
    <property type="evidence" value="ECO:0007669"/>
    <property type="project" value="UniProtKB-KW"/>
</dbReference>
<keyword evidence="5" id="KW-1185">Reference proteome</keyword>
<dbReference type="Proteomes" id="UP000466632">
    <property type="component" value="Chromosome"/>
</dbReference>
<dbReference type="PANTHER" id="PTHR16305:SF35">
    <property type="entry name" value="TRANSCRIPTIONAL ACTIVATOR DOMAIN"/>
    <property type="match status" value="1"/>
</dbReference>
<name>A0A7I7NWG1_9MYCO</name>
<dbReference type="Gene3D" id="1.25.40.10">
    <property type="entry name" value="Tetratricopeptide repeat domain"/>
    <property type="match status" value="2"/>
</dbReference>
<organism evidence="4 5">
    <name type="scientific">Mycobacterium seoulense</name>
    <dbReference type="NCBI Taxonomy" id="386911"/>
    <lineage>
        <taxon>Bacteria</taxon>
        <taxon>Bacillati</taxon>
        <taxon>Actinomycetota</taxon>
        <taxon>Actinomycetes</taxon>
        <taxon>Mycobacteriales</taxon>
        <taxon>Mycobacteriaceae</taxon>
        <taxon>Mycobacterium</taxon>
    </lineage>
</organism>
<dbReference type="EMBL" id="AP022582">
    <property type="protein sequence ID" value="BBY00544.1"/>
    <property type="molecule type" value="Genomic_DNA"/>
</dbReference>
<evidence type="ECO:0000313" key="4">
    <source>
        <dbReference type="EMBL" id="BBY00544.1"/>
    </source>
</evidence>
<dbReference type="KEGG" id="mseo:MSEO_10430"/>
<dbReference type="InterPro" id="IPR027417">
    <property type="entry name" value="P-loop_NTPase"/>
</dbReference>
<dbReference type="RefSeq" id="WP_163676833.1">
    <property type="nucleotide sequence ID" value="NZ_AP022582.1"/>
</dbReference>
<evidence type="ECO:0000256" key="2">
    <source>
        <dbReference type="ARBA" id="ARBA00022840"/>
    </source>
</evidence>
<dbReference type="InterPro" id="IPR000792">
    <property type="entry name" value="Tscrpt_reg_LuxR_C"/>
</dbReference>
<proteinExistence type="predicted"/>
<dbReference type="Pfam" id="PF13191">
    <property type="entry name" value="AAA_16"/>
    <property type="match status" value="1"/>
</dbReference>
<dbReference type="PRINTS" id="PR00038">
    <property type="entry name" value="HTHLUXR"/>
</dbReference>
<protein>
    <submittedName>
        <fullName evidence="4">Transcriptional regulator</fullName>
    </submittedName>
</protein>
<gene>
    <name evidence="4" type="ORF">MSEO_10430</name>
</gene>
<dbReference type="CDD" id="cd06170">
    <property type="entry name" value="LuxR_C_like"/>
    <property type="match status" value="1"/>
</dbReference>
<dbReference type="InterPro" id="IPR011990">
    <property type="entry name" value="TPR-like_helical_dom_sf"/>
</dbReference>
<dbReference type="InterPro" id="IPR036388">
    <property type="entry name" value="WH-like_DNA-bd_sf"/>
</dbReference>
<dbReference type="PANTHER" id="PTHR16305">
    <property type="entry name" value="TESTICULAR SOLUBLE ADENYLYL CYCLASE"/>
    <property type="match status" value="1"/>
</dbReference>
<dbReference type="InterPro" id="IPR016032">
    <property type="entry name" value="Sig_transdc_resp-reg_C-effctor"/>
</dbReference>
<dbReference type="Gene3D" id="3.40.50.300">
    <property type="entry name" value="P-loop containing nucleotide triphosphate hydrolases"/>
    <property type="match status" value="1"/>
</dbReference>
<dbReference type="GO" id="GO:0004016">
    <property type="term" value="F:adenylate cyclase activity"/>
    <property type="evidence" value="ECO:0007669"/>
    <property type="project" value="TreeGrafter"/>
</dbReference>
<dbReference type="GO" id="GO:0003677">
    <property type="term" value="F:DNA binding"/>
    <property type="evidence" value="ECO:0007669"/>
    <property type="project" value="InterPro"/>
</dbReference>
<dbReference type="PROSITE" id="PS50043">
    <property type="entry name" value="HTH_LUXR_2"/>
    <property type="match status" value="1"/>
</dbReference>
<reference evidence="4 5" key="1">
    <citation type="journal article" date="2019" name="Emerg. Microbes Infect.">
        <title>Comprehensive subspecies identification of 175 nontuberculous mycobacteria species based on 7547 genomic profiles.</title>
        <authorList>
            <person name="Matsumoto Y."/>
            <person name="Kinjo T."/>
            <person name="Motooka D."/>
            <person name="Nabeya D."/>
            <person name="Jung N."/>
            <person name="Uechi K."/>
            <person name="Horii T."/>
            <person name="Iida T."/>
            <person name="Fujita J."/>
            <person name="Nakamura S."/>
        </authorList>
    </citation>
    <scope>NUCLEOTIDE SEQUENCE [LARGE SCALE GENOMIC DNA]</scope>
    <source>
        <strain evidence="4 5">JCM 16018</strain>
    </source>
</reference>